<evidence type="ECO:0000256" key="2">
    <source>
        <dbReference type="ARBA" id="ARBA00010856"/>
    </source>
</evidence>
<reference evidence="8" key="1">
    <citation type="submission" date="2016-02" db="EMBL/GenBank/DDBJ databases">
        <title>Comparative genomics of biotechnologically important yeasts.</title>
        <authorList>
            <consortium name="DOE Joint Genome Institute"/>
            <person name="Riley R."/>
            <person name="Haridas S."/>
            <person name="Wolfe K.H."/>
            <person name="Lopes M.R."/>
            <person name="Hittinger C.T."/>
            <person name="Goker M."/>
            <person name="Salamov A."/>
            <person name="Wisecaver J."/>
            <person name="Long T.M."/>
            <person name="Aerts A.L."/>
            <person name="Barry K."/>
            <person name="Choi C."/>
            <person name="Clum A."/>
            <person name="Coughlan A.Y."/>
            <person name="Deshpande S."/>
            <person name="Douglass A.P."/>
            <person name="Hanson S.J."/>
            <person name="Klenk H.-P."/>
            <person name="Labutti K."/>
            <person name="Lapidus A."/>
            <person name="Lindquist E."/>
            <person name="Lipzen A."/>
            <person name="Meier-Kolthoff J.P."/>
            <person name="Ohm R.A."/>
            <person name="Otillar R.P."/>
            <person name="Pangilinan J."/>
            <person name="Peng Y."/>
            <person name="Rokas A."/>
            <person name="Rosa C.A."/>
            <person name="Scheuner C."/>
            <person name="Sibirny A.A."/>
            <person name="Slot J.C."/>
            <person name="Stielow J.B."/>
            <person name="Sun H."/>
            <person name="Kurtzman C.P."/>
            <person name="Blackwell M."/>
            <person name="Jeffries T.W."/>
            <person name="Grigoriev I.V."/>
        </authorList>
    </citation>
    <scope>NUCLEOTIDE SEQUENCE [LARGE SCALE GENOMIC DNA]</scope>
    <source>
        <strain evidence="8">NRRL Y-17796</strain>
    </source>
</reference>
<dbReference type="PANTHER" id="PTHR12391">
    <property type="entry name" value="ARP2/3 COMPLEX 21 KD SUBUNIT"/>
    <property type="match status" value="1"/>
</dbReference>
<dbReference type="InterPro" id="IPR007204">
    <property type="entry name" value="ARPC3"/>
</dbReference>
<accession>A0A1E4TDP2</accession>
<evidence type="ECO:0000256" key="4">
    <source>
        <dbReference type="ARBA" id="ARBA00023203"/>
    </source>
</evidence>
<dbReference type="PIRSF" id="PIRSF016315">
    <property type="entry name" value="ARP2/3_P21-Arc"/>
    <property type="match status" value="1"/>
</dbReference>
<sequence length="172" mass="19667">MPAYHSTFLAESAPNVGNMALLPLRTKFRGPAYTTDQYDIVDETLDLFRANSLFRNFEIKGPADRTLIYGILFVSDCLNAIKPNVTEREAQRLLSNVALDHFSIPGEPGFPLNSMYSPPQDRSEAETLQQYIQQFRQELATRLVQRLYDGDGAVPNKHWLAFSKHRFMNKKL</sequence>
<comment type="subcellular location">
    <subcellularLocation>
        <location evidence="1 6">Cytoplasm</location>
        <location evidence="1 6">Cytoskeleton</location>
    </subcellularLocation>
</comment>
<keyword evidence="5 6" id="KW-0206">Cytoskeleton</keyword>
<organism evidence="7 8">
    <name type="scientific">Tortispora caseinolytica NRRL Y-17796</name>
    <dbReference type="NCBI Taxonomy" id="767744"/>
    <lineage>
        <taxon>Eukaryota</taxon>
        <taxon>Fungi</taxon>
        <taxon>Dikarya</taxon>
        <taxon>Ascomycota</taxon>
        <taxon>Saccharomycotina</taxon>
        <taxon>Trigonopsidomycetes</taxon>
        <taxon>Trigonopsidales</taxon>
        <taxon>Trigonopsidaceae</taxon>
        <taxon>Tortispora</taxon>
    </lineage>
</organism>
<keyword evidence="8" id="KW-1185">Reference proteome</keyword>
<dbReference type="EMBL" id="KV453842">
    <property type="protein sequence ID" value="ODV89885.1"/>
    <property type="molecule type" value="Genomic_DNA"/>
</dbReference>
<dbReference type="GO" id="GO:0006897">
    <property type="term" value="P:endocytosis"/>
    <property type="evidence" value="ECO:0007669"/>
    <property type="project" value="EnsemblFungi"/>
</dbReference>
<evidence type="ECO:0000256" key="5">
    <source>
        <dbReference type="ARBA" id="ARBA00023212"/>
    </source>
</evidence>
<dbReference type="GO" id="GO:0044396">
    <property type="term" value="P:actin cortical patch organization"/>
    <property type="evidence" value="ECO:0007669"/>
    <property type="project" value="EnsemblFungi"/>
</dbReference>
<evidence type="ECO:0000313" key="7">
    <source>
        <dbReference type="EMBL" id="ODV89885.1"/>
    </source>
</evidence>
<keyword evidence="3 6" id="KW-0963">Cytoplasm</keyword>
<comment type="subunit">
    <text evidence="6">Component of the Arp2/3 complex.</text>
</comment>
<dbReference type="GO" id="GO:0005885">
    <property type="term" value="C:Arp2/3 protein complex"/>
    <property type="evidence" value="ECO:0007669"/>
    <property type="project" value="UniProtKB-UniRule"/>
</dbReference>
<dbReference type="OrthoDB" id="200404at2759"/>
<dbReference type="Pfam" id="PF04062">
    <property type="entry name" value="P21-Arc"/>
    <property type="match status" value="1"/>
</dbReference>
<dbReference type="Gene3D" id="1.10.1760.10">
    <property type="entry name" value="Actin-related protein 2/3 complex subunit 3"/>
    <property type="match status" value="1"/>
</dbReference>
<evidence type="ECO:0000256" key="3">
    <source>
        <dbReference type="ARBA" id="ARBA00022490"/>
    </source>
</evidence>
<dbReference type="SUPFAM" id="SSF69060">
    <property type="entry name" value="Arp2/3 complex 21 kDa subunit ARPC3"/>
    <property type="match status" value="1"/>
</dbReference>
<comment type="similarity">
    <text evidence="2 6">Belongs to the ARPC3 family.</text>
</comment>
<dbReference type="InterPro" id="IPR036753">
    <property type="entry name" value="ARPC3_sf"/>
</dbReference>
<keyword evidence="4 6" id="KW-0009">Actin-binding</keyword>
<dbReference type="GO" id="GO:0034314">
    <property type="term" value="P:Arp2/3 complex-mediated actin nucleation"/>
    <property type="evidence" value="ECO:0007669"/>
    <property type="project" value="UniProtKB-UniRule"/>
</dbReference>
<dbReference type="GO" id="GO:0030479">
    <property type="term" value="C:actin cortical patch"/>
    <property type="evidence" value="ECO:0007669"/>
    <property type="project" value="EnsemblFungi"/>
</dbReference>
<proteinExistence type="inferred from homology"/>
<dbReference type="Proteomes" id="UP000095023">
    <property type="component" value="Unassembled WGS sequence"/>
</dbReference>
<dbReference type="GO" id="GO:0051015">
    <property type="term" value="F:actin filament binding"/>
    <property type="evidence" value="ECO:0007669"/>
    <property type="project" value="EnsemblFungi"/>
</dbReference>
<evidence type="ECO:0000256" key="6">
    <source>
        <dbReference type="PIRNR" id="PIRNR016315"/>
    </source>
</evidence>
<dbReference type="GO" id="GO:0007163">
    <property type="term" value="P:establishment or maintenance of cell polarity"/>
    <property type="evidence" value="ECO:0007669"/>
    <property type="project" value="EnsemblFungi"/>
</dbReference>
<dbReference type="GO" id="GO:0051654">
    <property type="term" value="P:establishment of mitochondrion localization"/>
    <property type="evidence" value="ECO:0007669"/>
    <property type="project" value="EnsemblFungi"/>
</dbReference>
<evidence type="ECO:0000313" key="8">
    <source>
        <dbReference type="Proteomes" id="UP000095023"/>
    </source>
</evidence>
<evidence type="ECO:0000256" key="1">
    <source>
        <dbReference type="ARBA" id="ARBA00004245"/>
    </source>
</evidence>
<comment type="function">
    <text evidence="6">Functions as component of the Arp2/3 complex which is involved in regulation of actin polymerization and together with an activating nucleation-promoting factor (NPF) mediates the formation of branched actin networks.</text>
</comment>
<gene>
    <name evidence="7" type="ORF">CANCADRAFT_1620</name>
</gene>
<dbReference type="GO" id="GO:0030833">
    <property type="term" value="P:regulation of actin filament polymerization"/>
    <property type="evidence" value="ECO:0007669"/>
    <property type="project" value="InterPro"/>
</dbReference>
<dbReference type="AlphaFoldDB" id="A0A1E4TDP2"/>
<dbReference type="GO" id="GO:0005739">
    <property type="term" value="C:mitochondrion"/>
    <property type="evidence" value="ECO:0007669"/>
    <property type="project" value="EnsemblFungi"/>
</dbReference>
<name>A0A1E4TDP2_9ASCO</name>
<protein>
    <recommendedName>
        <fullName evidence="6">Actin-related protein 2/3 complex subunit 3</fullName>
    </recommendedName>
</protein>